<dbReference type="GO" id="GO:0005524">
    <property type="term" value="F:ATP binding"/>
    <property type="evidence" value="ECO:0007669"/>
    <property type="project" value="InterPro"/>
</dbReference>
<name>A0A9N9BGU6_9GLOM</name>
<dbReference type="InterPro" id="IPR000719">
    <property type="entry name" value="Prot_kinase_dom"/>
</dbReference>
<organism evidence="2 3">
    <name type="scientific">Acaulospora morrowiae</name>
    <dbReference type="NCBI Taxonomy" id="94023"/>
    <lineage>
        <taxon>Eukaryota</taxon>
        <taxon>Fungi</taxon>
        <taxon>Fungi incertae sedis</taxon>
        <taxon>Mucoromycota</taxon>
        <taxon>Glomeromycotina</taxon>
        <taxon>Glomeromycetes</taxon>
        <taxon>Diversisporales</taxon>
        <taxon>Acaulosporaceae</taxon>
        <taxon>Acaulospora</taxon>
    </lineage>
</organism>
<dbReference type="PANTHER" id="PTHR44329">
    <property type="entry name" value="SERINE/THREONINE-PROTEIN KINASE TNNI3K-RELATED"/>
    <property type="match status" value="1"/>
</dbReference>
<reference evidence="2" key="1">
    <citation type="submission" date="2021-06" db="EMBL/GenBank/DDBJ databases">
        <authorList>
            <person name="Kallberg Y."/>
            <person name="Tangrot J."/>
            <person name="Rosling A."/>
        </authorList>
    </citation>
    <scope>NUCLEOTIDE SEQUENCE</scope>
    <source>
        <strain evidence="2">CL551</strain>
    </source>
</reference>
<dbReference type="InterPro" id="IPR011009">
    <property type="entry name" value="Kinase-like_dom_sf"/>
</dbReference>
<evidence type="ECO:0000313" key="2">
    <source>
        <dbReference type="EMBL" id="CAG8567436.1"/>
    </source>
</evidence>
<dbReference type="OrthoDB" id="2313785at2759"/>
<accession>A0A9N9BGU6</accession>
<dbReference type="AlphaFoldDB" id="A0A9N9BGU6"/>
<evidence type="ECO:0000259" key="1">
    <source>
        <dbReference type="PROSITE" id="PS50011"/>
    </source>
</evidence>
<dbReference type="Proteomes" id="UP000789342">
    <property type="component" value="Unassembled WGS sequence"/>
</dbReference>
<protein>
    <submittedName>
        <fullName evidence="2">4678_t:CDS:1</fullName>
    </submittedName>
</protein>
<evidence type="ECO:0000313" key="3">
    <source>
        <dbReference type="Proteomes" id="UP000789342"/>
    </source>
</evidence>
<proteinExistence type="predicted"/>
<gene>
    <name evidence="2" type="ORF">AMORRO_LOCUS6306</name>
</gene>
<dbReference type="InterPro" id="IPR001245">
    <property type="entry name" value="Ser-Thr/Tyr_kinase_cat_dom"/>
</dbReference>
<dbReference type="GO" id="GO:0004674">
    <property type="term" value="F:protein serine/threonine kinase activity"/>
    <property type="evidence" value="ECO:0007669"/>
    <property type="project" value="TreeGrafter"/>
</dbReference>
<dbReference type="InterPro" id="IPR051681">
    <property type="entry name" value="Ser/Thr_Kinases-Pseudokinases"/>
</dbReference>
<dbReference type="Gene3D" id="1.10.510.10">
    <property type="entry name" value="Transferase(Phosphotransferase) domain 1"/>
    <property type="match status" value="1"/>
</dbReference>
<dbReference type="SUPFAM" id="SSF56112">
    <property type="entry name" value="Protein kinase-like (PK-like)"/>
    <property type="match status" value="1"/>
</dbReference>
<dbReference type="EMBL" id="CAJVPV010004141">
    <property type="protein sequence ID" value="CAG8567436.1"/>
    <property type="molecule type" value="Genomic_DNA"/>
</dbReference>
<comment type="caution">
    <text evidence="2">The sequence shown here is derived from an EMBL/GenBank/DDBJ whole genome shotgun (WGS) entry which is preliminary data.</text>
</comment>
<keyword evidence="3" id="KW-1185">Reference proteome</keyword>
<dbReference type="PROSITE" id="PS50011">
    <property type="entry name" value="PROTEIN_KINASE_DOM"/>
    <property type="match status" value="1"/>
</dbReference>
<feature type="domain" description="Protein kinase" evidence="1">
    <location>
        <begin position="744"/>
        <end position="1012"/>
    </location>
</feature>
<sequence length="1109" mass="129235">MALKYKSDKQIYPLSARIEAHGECEQCKNYNTSFACYVDVIEWIPFNRLTNLRKIGELRFAAIWIDGARMIENNTQSRKALFEVGLKAFNNSRMEWTSGNKDIDDRIKKLQLKTTKYENLIEWVPFNRLIILRKIGEARFAAEWIDGIRKVVNNVQSRTFPYEVGLQEVDSSLVHKLGFLSNLQFQMTLKNDKIYGITQDVKSSQYMIVFDDFGWTSENKDIDNCIKKFQLETAKYDEVIEWIPFNRLTNLQNTGGSRFIAIWLDGIRKVKNKKQSRTLPYAVELHTFDNIKMESWNFIRKFEDYIFSWRNRYKVYGITQNTTTGHYMIAFDNFGNTRDTKNGKCAQCKRYNTSFAWCQSCDPFKTTQGWTSGNNDIDCCIREIQLKIINYETVIEWIPFNRISDLIRIGESKFQATRSDGVRKVENYTRSRTLPHTVELQTLNGPQTKALDFIRKDYMVLWNNRSKVNAKFGECTRCRRFNTSFAWCQSCDPYKAIQGRTSGDKDIDNCIKEFQLKTNKYEDVIEWIPFERLYYLPMIGGSTIPLIWLDGMRYTIDFVKEFKNYMDNDDKQKVYGITCNATMDQYMIVSKIGLKNQEYNECPQCNQRKNSEAWCESCNPNLINQGLANEYYIREFKLDIVEYKNVIKRIPCDKLVCMKIIGEDLEFSATWSDVQQDLSEKLTESHIILLNTLPGYQAEFVDFLREIIGGWTSGNADIDGCIKELQIEATEYDKVIEWIPFSRLSNIQQIGKGGFGYVFSANWLDGKRRTLHEDERYVRSRLPQCTVALKTLPGSSTSSADFLTEFKNHMHCRLKGTSLEVYGLTKSTATNQYMVVLQYANGGNLRHYLKSNFEKLYWKDKLLRLKDIPNDLSQIHEAGYTVFIAIYTVEILYKITTHLGLSRKNEDSEIKKGIYRVMPYIAPEILLSEDYTQASDVYSFGVIMAEISVGIPPFNGHKFDSNLALKVCNGLRPGFALGTPDCYVEFAKLCMSLNPQKRPTAKVIFNKLEEWYDLLDDPDELEIDEIDERNEADIEIINDFWKSDEIIKQLPMALQKHHDPTYTSNFINTYDISRQYKVFSEKNTRVSRQYNGSININTTGKISLYRSKY</sequence>
<dbReference type="Pfam" id="PF07714">
    <property type="entry name" value="PK_Tyr_Ser-Thr"/>
    <property type="match status" value="1"/>
</dbReference>
<dbReference type="PANTHER" id="PTHR44329:SF289">
    <property type="entry name" value="SERINE_THREONINE-PROTEIN KINASE VIK"/>
    <property type="match status" value="1"/>
</dbReference>